<name>A0A2T7AVY1_9ENTR</name>
<dbReference type="Proteomes" id="UP000244378">
    <property type="component" value="Unassembled WGS sequence"/>
</dbReference>
<dbReference type="Pfam" id="PF00419">
    <property type="entry name" value="Fimbrial"/>
    <property type="match status" value="1"/>
</dbReference>
<keyword evidence="10" id="KW-1185">Reference proteome</keyword>
<dbReference type="SUPFAM" id="SSF49401">
    <property type="entry name" value="Bacterial adhesins"/>
    <property type="match status" value="1"/>
</dbReference>
<accession>A0A2T7AVY1</accession>
<dbReference type="InterPro" id="IPR050263">
    <property type="entry name" value="Bact_Fimbrial_Adh_Pro"/>
</dbReference>
<dbReference type="Gene3D" id="2.60.40.1090">
    <property type="entry name" value="Fimbrial-type adhesion domain"/>
    <property type="match status" value="1"/>
</dbReference>
<dbReference type="InterPro" id="IPR036937">
    <property type="entry name" value="Adhesion_dom_fimbrial_sf"/>
</dbReference>
<dbReference type="Proteomes" id="UP000469927">
    <property type="component" value="Unassembled WGS sequence"/>
</dbReference>
<evidence type="ECO:0000259" key="6">
    <source>
        <dbReference type="Pfam" id="PF00419"/>
    </source>
</evidence>
<evidence type="ECO:0000313" key="10">
    <source>
        <dbReference type="Proteomes" id="UP000469927"/>
    </source>
</evidence>
<evidence type="ECO:0000256" key="2">
    <source>
        <dbReference type="ARBA" id="ARBA00006671"/>
    </source>
</evidence>
<evidence type="ECO:0000313" key="7">
    <source>
        <dbReference type="EMBL" id="KAB0878771.1"/>
    </source>
</evidence>
<reference evidence="7 10" key="2">
    <citation type="submission" date="2019-08" db="EMBL/GenBank/DDBJ databases">
        <title>Prevalence, distribution, and phylogeny of type two toxin-antitoxin genes possessed by Cronobacter species where C. sakazakii homologs follow sequence type lineages.</title>
        <authorList>
            <person name="Finkelstein S."/>
            <person name="Negrete F."/>
            <person name="Jang H."/>
            <person name="Gopinath G.R."/>
            <person name="Tall B.D."/>
        </authorList>
    </citation>
    <scope>NUCLEOTIDE SEQUENCE [LARGE SCALE GENOMIC DNA]</scope>
    <source>
        <strain evidence="7 10">MOD1_GK1257</strain>
    </source>
</reference>
<reference evidence="8 9" key="1">
    <citation type="submission" date="2016-12" db="EMBL/GenBank/DDBJ databases">
        <title>Analysis of the Molecular Diversity Among Cronobacter Species Isolated from Filth Flies Using a Pan Genomic DNA Microarray.</title>
        <authorList>
            <person name="Pava-Ripoll M."/>
            <person name="Tall B."/>
            <person name="Farber J."/>
            <person name="Fanning S."/>
            <person name="Lehner A."/>
            <person name="Stephan R."/>
            <person name="Pagotto F."/>
            <person name="Iverson C."/>
            <person name="Ziobro G."/>
            <person name="Miller A."/>
            <person name="Pearson R."/>
            <person name="Yan Q."/>
            <person name="Kim M."/>
            <person name="Jeong S."/>
            <person name="Park J."/>
            <person name="Jun S."/>
            <person name="Choi H."/>
            <person name="Chung T."/>
            <person name="Yoo Y."/>
            <person name="Park E."/>
            <person name="Hwang S."/>
            <person name="Lee B."/>
            <person name="Sathyamoorthy V."/>
            <person name="Carter L."/>
            <person name="Mammel M."/>
            <person name="Jackson S."/>
            <person name="Kothary M."/>
            <person name="Patel I."/>
            <person name="Grim C."/>
            <person name="Gopinath G."/>
            <person name="Gangiredla J."/>
            <person name="Chase H."/>
        </authorList>
    </citation>
    <scope>NUCLEOTIDE SEQUENCE [LARGE SCALE GENOMIC DNA]</scope>
    <source>
        <strain evidence="8 9">MOD1-Md1s</strain>
    </source>
</reference>
<dbReference type="GO" id="GO:0043709">
    <property type="term" value="P:cell adhesion involved in single-species biofilm formation"/>
    <property type="evidence" value="ECO:0007669"/>
    <property type="project" value="TreeGrafter"/>
</dbReference>
<comment type="similarity">
    <text evidence="2">Belongs to the fimbrial protein family.</text>
</comment>
<sequence length="191" mass="20225">MKKMALTLALGATLITGSVPVQAQDLGHDMVIYGRLQTAASGCTVLMSKYVLTLHHENKSLPVQGSDINPFNADDHVYVQLGGKKCDADEGYKNIGLKFLGTADTIEGNTLANTDTSSTAAQGIGIQLTDFEHNLIKPNVTVATFPGANKSGEATNLTASFPLYLSLVSLKGQESTQGNVSTNLTVQIERL</sequence>
<dbReference type="GO" id="GO:0009289">
    <property type="term" value="C:pilus"/>
    <property type="evidence" value="ECO:0007669"/>
    <property type="project" value="UniProtKB-SubCell"/>
</dbReference>
<keyword evidence="4" id="KW-0281">Fimbrium</keyword>
<dbReference type="PANTHER" id="PTHR33420">
    <property type="entry name" value="FIMBRIAL SUBUNIT ELFA-RELATED"/>
    <property type="match status" value="1"/>
</dbReference>
<proteinExistence type="inferred from homology"/>
<dbReference type="EMBL" id="WAGD01000031">
    <property type="protein sequence ID" value="KAB0878771.1"/>
    <property type="molecule type" value="Genomic_DNA"/>
</dbReference>
<feature type="signal peptide" evidence="5">
    <location>
        <begin position="1"/>
        <end position="23"/>
    </location>
</feature>
<evidence type="ECO:0000256" key="4">
    <source>
        <dbReference type="ARBA" id="ARBA00023263"/>
    </source>
</evidence>
<dbReference type="PANTHER" id="PTHR33420:SF3">
    <property type="entry name" value="FIMBRIAL SUBUNIT ELFA"/>
    <property type="match status" value="1"/>
</dbReference>
<dbReference type="RefSeq" id="WP_075192771.1">
    <property type="nucleotide sequence ID" value="NZ_CP187979.1"/>
</dbReference>
<feature type="domain" description="Fimbrial-type adhesion" evidence="6">
    <location>
        <begin position="84"/>
        <end position="188"/>
    </location>
</feature>
<gene>
    <name evidence="8" type="ORF">AUN14_06675</name>
    <name evidence="7" type="ORF">FZI19_12055</name>
</gene>
<evidence type="ECO:0000256" key="1">
    <source>
        <dbReference type="ARBA" id="ARBA00004561"/>
    </source>
</evidence>
<dbReference type="OrthoDB" id="6624037at2"/>
<dbReference type="AlphaFoldDB" id="A0A2T7AVY1"/>
<evidence type="ECO:0000313" key="9">
    <source>
        <dbReference type="Proteomes" id="UP000244378"/>
    </source>
</evidence>
<feature type="chain" id="PRO_5015644762" evidence="5">
    <location>
        <begin position="24"/>
        <end position="191"/>
    </location>
</feature>
<comment type="subcellular location">
    <subcellularLocation>
        <location evidence="1">Fimbrium</location>
    </subcellularLocation>
</comment>
<evidence type="ECO:0000256" key="3">
    <source>
        <dbReference type="ARBA" id="ARBA00022729"/>
    </source>
</evidence>
<organism evidence="8 9">
    <name type="scientific">Cronobacter muytjensii</name>
    <dbReference type="NCBI Taxonomy" id="413501"/>
    <lineage>
        <taxon>Bacteria</taxon>
        <taxon>Pseudomonadati</taxon>
        <taxon>Pseudomonadota</taxon>
        <taxon>Gammaproteobacteria</taxon>
        <taxon>Enterobacterales</taxon>
        <taxon>Enterobacteriaceae</taxon>
        <taxon>Cronobacter</taxon>
    </lineage>
</organism>
<evidence type="ECO:0000313" key="8">
    <source>
        <dbReference type="EMBL" id="PUX16218.1"/>
    </source>
</evidence>
<keyword evidence="3 5" id="KW-0732">Signal</keyword>
<dbReference type="EMBL" id="MSAE01000009">
    <property type="protein sequence ID" value="PUX16218.1"/>
    <property type="molecule type" value="Genomic_DNA"/>
</dbReference>
<dbReference type="InterPro" id="IPR008966">
    <property type="entry name" value="Adhesion_dom_sf"/>
</dbReference>
<comment type="caution">
    <text evidence="8">The sequence shown here is derived from an EMBL/GenBank/DDBJ whole genome shotgun (WGS) entry which is preliminary data.</text>
</comment>
<dbReference type="InterPro" id="IPR000259">
    <property type="entry name" value="Adhesion_dom_fimbrial"/>
</dbReference>
<protein>
    <submittedName>
        <fullName evidence="7">Type 1 fimbrial protein</fullName>
    </submittedName>
</protein>
<evidence type="ECO:0000256" key="5">
    <source>
        <dbReference type="SAM" id="SignalP"/>
    </source>
</evidence>